<dbReference type="InterPro" id="IPR036866">
    <property type="entry name" value="RibonucZ/Hydroxyglut_hydro"/>
</dbReference>
<reference evidence="2 3" key="1">
    <citation type="submission" date="2019-01" db="EMBL/GenBank/DDBJ databases">
        <title>Draft genome sequences of Candidatus Mycoplasma haemohominis SWG34-3 identified from a patient with pyrexia, anemia and liver dysfunction.</title>
        <authorList>
            <person name="Sekizuka T."/>
            <person name="Hattori N."/>
            <person name="Katano H."/>
            <person name="Takuma T."/>
            <person name="Ito T."/>
            <person name="Arai N."/>
            <person name="Yanai R."/>
            <person name="Ishii S."/>
            <person name="Miura Y."/>
            <person name="Tokunaga T."/>
            <person name="Watanabe H."/>
            <person name="Nomura N."/>
            <person name="Eguchi J."/>
            <person name="Arai T."/>
            <person name="Hasegawa H."/>
            <person name="Nakamaki T."/>
            <person name="Wakita T."/>
            <person name="Niki Y."/>
            <person name="Kuroda M."/>
        </authorList>
    </citation>
    <scope>NUCLEOTIDE SEQUENCE [LARGE SCALE GENOMIC DNA]</scope>
    <source>
        <strain evidence="2">SWG34-3</strain>
    </source>
</reference>
<evidence type="ECO:0000259" key="1">
    <source>
        <dbReference type="Pfam" id="PF17770"/>
    </source>
</evidence>
<accession>A0A478FPA0</accession>
<dbReference type="Gene3D" id="3.60.15.10">
    <property type="entry name" value="Ribonuclease Z/Hydroxyacylglutathione hydrolase-like"/>
    <property type="match status" value="1"/>
</dbReference>
<evidence type="ECO:0000313" key="3">
    <source>
        <dbReference type="Proteomes" id="UP000324831"/>
    </source>
</evidence>
<dbReference type="AlphaFoldDB" id="A0A478FPA0"/>
<evidence type="ECO:0000313" key="2">
    <source>
        <dbReference type="EMBL" id="GCE63188.1"/>
    </source>
</evidence>
<name>A0A478FPA0_9MOLU</name>
<protein>
    <submittedName>
        <fullName evidence="2">Ribonuclease J 2</fullName>
    </submittedName>
</protein>
<sequence length="551" mass="61814">MSKINYFALGGQDEMGRYAGVLEINNEIFILNAGIGAEFSNQLGIKKIIPDLRYLSEHAKKIKGIFIGCPKNINIGSLPYFLTTFPNIPVYTSVLGKAIIESFLAKFEQENNVNIKNEIIAVNPAIDLTVGMLKVCGIKSPSSVPCSYAWVFKLLTGQVVVFLDEFVLANEVNPCCESQLHLIAQQVKNKTSLLLIGAQNAGKVLGFAYPLAKNFSFLKKSVSSTKKRVLVSLYEDDWNTLLNLSRVAKVYSMNFHISCPRIAFLVNKYIETLHSDEYAAATPLLKSDNSLIAIVGNNEDLFAKLRNIDAGKDEIAFQSGDLFLICTITLPENEYEEILLLNDISKHDIIVVKQPKSIIPYAAGNEDIKFVVNALSPYNIVPVNGYYKDFVNVYKALSNTVDTKRIKFLGSGERLEIDGKQTNVTTLNISKQYVNEEGILDINNMILLERQLLEKSGLIIISVLYNIKKHIFYKPKVSIKAFVPEDYSKKNDIHAAIDKYIALELSKYLALNKGLEIREVKMHLKDAVYKALKNKTNKRPVILPLITKWQQ</sequence>
<dbReference type="EMBL" id="BIMN01000001">
    <property type="protein sequence ID" value="GCE63188.1"/>
    <property type="molecule type" value="Genomic_DNA"/>
</dbReference>
<dbReference type="SUPFAM" id="SSF56281">
    <property type="entry name" value="Metallo-hydrolase/oxidoreductase"/>
    <property type="match status" value="1"/>
</dbReference>
<dbReference type="Pfam" id="PF17770">
    <property type="entry name" value="RNase_J_C"/>
    <property type="match status" value="1"/>
</dbReference>
<dbReference type="PANTHER" id="PTHR43694">
    <property type="entry name" value="RIBONUCLEASE J"/>
    <property type="match status" value="1"/>
</dbReference>
<proteinExistence type="predicted"/>
<dbReference type="InterPro" id="IPR042173">
    <property type="entry name" value="RNase_J_2"/>
</dbReference>
<dbReference type="Proteomes" id="UP000324831">
    <property type="component" value="Unassembled WGS sequence"/>
</dbReference>
<comment type="caution">
    <text evidence="2">The sequence shown here is derived from an EMBL/GenBank/DDBJ whole genome shotgun (WGS) entry which is preliminary data.</text>
</comment>
<feature type="domain" description="Ribonuclease J C-terminal" evidence="1">
    <location>
        <begin position="446"/>
        <end position="547"/>
    </location>
</feature>
<dbReference type="Gene3D" id="3.10.20.580">
    <property type="match status" value="1"/>
</dbReference>
<organism evidence="2 3">
    <name type="scientific">Candidatus Mycoplasma haematohominis</name>
    <dbReference type="NCBI Taxonomy" id="1494318"/>
    <lineage>
        <taxon>Bacteria</taxon>
        <taxon>Bacillati</taxon>
        <taxon>Mycoplasmatota</taxon>
        <taxon>Mollicutes</taxon>
        <taxon>Mycoplasmataceae</taxon>
        <taxon>Mycoplasma</taxon>
    </lineage>
</organism>
<dbReference type="RefSeq" id="WP_216082790.1">
    <property type="nucleotide sequence ID" value="NZ_CACTIB010000008.1"/>
</dbReference>
<dbReference type="PANTHER" id="PTHR43694:SF1">
    <property type="entry name" value="RIBONUCLEASE J"/>
    <property type="match status" value="1"/>
</dbReference>
<dbReference type="Gene3D" id="3.40.50.10710">
    <property type="entry name" value="Metallo-hydrolase/oxidoreductase"/>
    <property type="match status" value="1"/>
</dbReference>
<dbReference type="InterPro" id="IPR041636">
    <property type="entry name" value="RNase_J_C"/>
</dbReference>
<gene>
    <name evidence="2" type="primary">rnjB</name>
    <name evidence="2" type="ORF">MHSWG343_01660</name>
</gene>